<dbReference type="KEGG" id="bsa:Bacsa_2621"/>
<feature type="compositionally biased region" description="Acidic residues" evidence="3">
    <location>
        <begin position="481"/>
        <end position="491"/>
    </location>
</feature>
<sequence length="531" mass="57722">MKIARTFGMAIAISFFLFTACSDTAPKAEPDPPGQEEPEPEPEPDPEPDEEELPDYPAPDRSVTPAFPYAFGAGRFTSGGAEGKVYTVTSLADDGSTGTLRWALNQSGKRTIVFATGGLIELSKELKINHGDVTIAGQTAPGGGICLKGHPVVVNADNVIIRFIRFRMGSDNLTEAEADGGDAVWGRGWKNIVIDHCSMSWSTDECASFYNNENFTLQWCIISESLTLSEHSKGRHGYGGIWGGEPASFHHNLLAHHSSRTPRLSGSRTTGNPDKEQVDLRNNVFYNWGPTNGGYAGEGGSYNFINNYYKPGPSTCTKKGIVNRIFQPNGDDGNQQNPKGVWGIFYVNGNYFDDTCPNLPENYKKLIAEVNTDNWSGIHPNENNCPLPEGGIEAIRSGEAFLITPDADEYTQPAQDAYDWVLAHAGASLVRDEVDARIVDNVRQGNYTAEGSNGSSNGLIDRAEDVGGWPDYAPGTAPADTDGDGMPDAWEEEQHLNPNDASDGAKYNLSPYYTNLEVYLNSLVEDLYPNP</sequence>
<evidence type="ECO:0000256" key="4">
    <source>
        <dbReference type="SAM" id="SignalP"/>
    </source>
</evidence>
<dbReference type="InterPro" id="IPR012334">
    <property type="entry name" value="Pectin_lyas_fold"/>
</dbReference>
<keyword evidence="6" id="KW-1185">Reference proteome</keyword>
<evidence type="ECO:0000256" key="2">
    <source>
        <dbReference type="ARBA" id="ARBA00023180"/>
    </source>
</evidence>
<dbReference type="InterPro" id="IPR052063">
    <property type="entry name" value="Polysaccharide_Lyase_1"/>
</dbReference>
<dbReference type="AlphaFoldDB" id="F0QZA8"/>
<dbReference type="eggNOG" id="COG3866">
    <property type="taxonomic scope" value="Bacteria"/>
</dbReference>
<feature type="compositionally biased region" description="Polar residues" evidence="3">
    <location>
        <begin position="446"/>
        <end position="458"/>
    </location>
</feature>
<feature type="region of interest" description="Disordered" evidence="3">
    <location>
        <begin position="24"/>
        <end position="60"/>
    </location>
</feature>
<keyword evidence="1" id="KW-0479">Metal-binding</keyword>
<evidence type="ECO:0008006" key="7">
    <source>
        <dbReference type="Google" id="ProtNLM"/>
    </source>
</evidence>
<dbReference type="Proteomes" id="UP000007486">
    <property type="component" value="Chromosome"/>
</dbReference>
<dbReference type="RefSeq" id="WP_013618529.1">
    <property type="nucleotide sequence ID" value="NC_015164.1"/>
</dbReference>
<feature type="chain" id="PRO_5003257387" description="Pectate lyase" evidence="4">
    <location>
        <begin position="20"/>
        <end position="531"/>
    </location>
</feature>
<name>F0QZA8_PHOSB</name>
<protein>
    <recommendedName>
        <fullName evidence="7">Pectate lyase</fullName>
    </recommendedName>
</protein>
<organism evidence="5 6">
    <name type="scientific">Phocaeicola salanitronis (strain DSM 18170 / JCM 13657 / CCUG 60908 / BL78)</name>
    <name type="common">Bacteroides salanitronis</name>
    <dbReference type="NCBI Taxonomy" id="667015"/>
    <lineage>
        <taxon>Bacteria</taxon>
        <taxon>Pseudomonadati</taxon>
        <taxon>Bacteroidota</taxon>
        <taxon>Bacteroidia</taxon>
        <taxon>Bacteroidales</taxon>
        <taxon>Bacteroidaceae</taxon>
        <taxon>Phocaeicola</taxon>
    </lineage>
</organism>
<dbReference type="PANTHER" id="PTHR42970">
    <property type="entry name" value="PECTATE LYASE C-RELATED"/>
    <property type="match status" value="1"/>
</dbReference>
<dbReference type="SUPFAM" id="SSF51126">
    <property type="entry name" value="Pectin lyase-like"/>
    <property type="match status" value="1"/>
</dbReference>
<dbReference type="PROSITE" id="PS51257">
    <property type="entry name" value="PROKAR_LIPOPROTEIN"/>
    <property type="match status" value="1"/>
</dbReference>
<dbReference type="STRING" id="667015.Bacsa_2621"/>
<feature type="region of interest" description="Disordered" evidence="3">
    <location>
        <begin position="446"/>
        <end position="505"/>
    </location>
</feature>
<evidence type="ECO:0000313" key="5">
    <source>
        <dbReference type="EMBL" id="ADY37155.1"/>
    </source>
</evidence>
<dbReference type="HOGENOM" id="CLU_016764_2_0_10"/>
<evidence type="ECO:0000313" key="6">
    <source>
        <dbReference type="Proteomes" id="UP000007486"/>
    </source>
</evidence>
<evidence type="ECO:0000256" key="3">
    <source>
        <dbReference type="SAM" id="MobiDB-lite"/>
    </source>
</evidence>
<dbReference type="EMBL" id="CP002530">
    <property type="protein sequence ID" value="ADY37155.1"/>
    <property type="molecule type" value="Genomic_DNA"/>
</dbReference>
<proteinExistence type="predicted"/>
<evidence type="ECO:0000256" key="1">
    <source>
        <dbReference type="ARBA" id="ARBA00022723"/>
    </source>
</evidence>
<gene>
    <name evidence="5" type="ordered locus">Bacsa_2621</name>
</gene>
<keyword evidence="4" id="KW-0732">Signal</keyword>
<dbReference type="Gene3D" id="2.160.20.10">
    <property type="entry name" value="Single-stranded right-handed beta-helix, Pectin lyase-like"/>
    <property type="match status" value="1"/>
</dbReference>
<dbReference type="InterPro" id="IPR011050">
    <property type="entry name" value="Pectin_lyase_fold/virulence"/>
</dbReference>
<keyword evidence="2" id="KW-0325">Glycoprotein</keyword>
<accession>F0QZA8</accession>
<dbReference type="PANTHER" id="PTHR42970:SF1">
    <property type="entry name" value="PECTATE LYASE C-RELATED"/>
    <property type="match status" value="1"/>
</dbReference>
<reference evidence="5 6" key="1">
    <citation type="journal article" date="2011" name="Stand. Genomic Sci.">
        <title>Complete genome sequence of Bacteroides salanitronis type strain (BL78).</title>
        <authorList>
            <person name="Gronow S."/>
            <person name="Held B."/>
            <person name="Lucas S."/>
            <person name="Lapidus A."/>
            <person name="Del Rio T.G."/>
            <person name="Nolan M."/>
            <person name="Tice H."/>
            <person name="Deshpande S."/>
            <person name="Cheng J.F."/>
            <person name="Pitluck S."/>
            <person name="Liolios K."/>
            <person name="Pagani I."/>
            <person name="Ivanova N."/>
            <person name="Mavromatis K."/>
            <person name="Pati A."/>
            <person name="Tapia R."/>
            <person name="Han C."/>
            <person name="Goodwin L."/>
            <person name="Chen A."/>
            <person name="Palaniappan K."/>
            <person name="Land M."/>
            <person name="Hauser L."/>
            <person name="Chang Y.J."/>
            <person name="Jeffries C.D."/>
            <person name="Brambilla E.M."/>
            <person name="Rohde M."/>
            <person name="Goker M."/>
            <person name="Detter J.C."/>
            <person name="Woyke T."/>
            <person name="Bristow J."/>
            <person name="Markowitz V."/>
            <person name="Hugenholtz P."/>
            <person name="Kyrpides N.C."/>
            <person name="Klenk H.P."/>
            <person name="Eisen J.A."/>
        </authorList>
    </citation>
    <scope>NUCLEOTIDE SEQUENCE [LARGE SCALE GENOMIC DNA]</scope>
    <source>
        <strain evidence="5 6">DSM 18170</strain>
    </source>
</reference>
<dbReference type="GO" id="GO:0046872">
    <property type="term" value="F:metal ion binding"/>
    <property type="evidence" value="ECO:0007669"/>
    <property type="project" value="UniProtKB-KW"/>
</dbReference>
<feature type="compositionally biased region" description="Acidic residues" evidence="3">
    <location>
        <begin position="34"/>
        <end position="54"/>
    </location>
</feature>
<feature type="signal peptide" evidence="4">
    <location>
        <begin position="1"/>
        <end position="19"/>
    </location>
</feature>